<keyword evidence="9" id="KW-0411">Iron-sulfur</keyword>
<evidence type="ECO:0000313" key="14">
    <source>
        <dbReference type="Proteomes" id="UP000218067"/>
    </source>
</evidence>
<dbReference type="Pfam" id="PF01568">
    <property type="entry name" value="Molydop_binding"/>
    <property type="match status" value="1"/>
</dbReference>
<feature type="domain" description="Molybdopterin oxidoreductase" evidence="11">
    <location>
        <begin position="127"/>
        <end position="503"/>
    </location>
</feature>
<evidence type="ECO:0000256" key="2">
    <source>
        <dbReference type="ARBA" id="ARBA00001966"/>
    </source>
</evidence>
<evidence type="ECO:0000256" key="1">
    <source>
        <dbReference type="ARBA" id="ARBA00001942"/>
    </source>
</evidence>
<dbReference type="CDD" id="cd02767">
    <property type="entry name" value="MopB_ydeP"/>
    <property type="match status" value="1"/>
</dbReference>
<dbReference type="CDD" id="cd02787">
    <property type="entry name" value="MopB_CT_ydeP"/>
    <property type="match status" value="1"/>
</dbReference>
<dbReference type="InterPro" id="IPR050123">
    <property type="entry name" value="Prok_molybdopt-oxidoreductase"/>
</dbReference>
<keyword evidence="5" id="KW-0500">Molybdenum</keyword>
<evidence type="ECO:0000259" key="11">
    <source>
        <dbReference type="Pfam" id="PF00384"/>
    </source>
</evidence>
<dbReference type="GO" id="GO:0051539">
    <property type="term" value="F:4 iron, 4 sulfur cluster binding"/>
    <property type="evidence" value="ECO:0007669"/>
    <property type="project" value="UniProtKB-KW"/>
</dbReference>
<evidence type="ECO:0000256" key="5">
    <source>
        <dbReference type="ARBA" id="ARBA00022505"/>
    </source>
</evidence>
<reference evidence="13 14" key="1">
    <citation type="submission" date="2016-08" db="EMBL/GenBank/DDBJ databases">
        <title>Complete genome sequence of Mycobacterium shinshuense, a subspecies of M. ulcerans.</title>
        <authorList>
            <person name="Yoshida M."/>
            <person name="Ogura Y."/>
            <person name="Hayashi T."/>
            <person name="Hoshino Y."/>
        </authorList>
    </citation>
    <scope>NUCLEOTIDE SEQUENCE [LARGE SCALE GENOMIC DNA]</scope>
    <source>
        <strain evidence="14">ATCC 33728</strain>
    </source>
</reference>
<gene>
    <name evidence="13" type="ORF">SHTP_0108</name>
</gene>
<dbReference type="SUPFAM" id="SSF53706">
    <property type="entry name" value="Formate dehydrogenase/DMSO reductase, domains 1-3"/>
    <property type="match status" value="1"/>
</dbReference>
<proteinExistence type="inferred from homology"/>
<dbReference type="Pfam" id="PF00384">
    <property type="entry name" value="Molybdopterin"/>
    <property type="match status" value="1"/>
</dbReference>
<name>A0A1B4XXH5_MYCUL</name>
<comment type="cofactor">
    <cofactor evidence="1">
        <name>Mo-bis(molybdopterin guanine dinucleotide)</name>
        <dbReference type="ChEBI" id="CHEBI:60539"/>
    </cofactor>
</comment>
<dbReference type="PANTHER" id="PTHR43105:SF4">
    <property type="entry name" value="PROTEIN YDEP"/>
    <property type="match status" value="1"/>
</dbReference>
<dbReference type="NCBIfam" id="TIGR01701">
    <property type="entry name" value="Fdhalpha-like"/>
    <property type="match status" value="1"/>
</dbReference>
<keyword evidence="8" id="KW-0408">Iron</keyword>
<protein>
    <submittedName>
        <fullName evidence="13">Formate dehydrogenase H</fullName>
    </submittedName>
</protein>
<evidence type="ECO:0000256" key="3">
    <source>
        <dbReference type="ARBA" id="ARBA00010312"/>
    </source>
</evidence>
<dbReference type="InterPro" id="IPR041953">
    <property type="entry name" value="YdeP_MopB"/>
</dbReference>
<feature type="region of interest" description="Disordered" evidence="10">
    <location>
        <begin position="1"/>
        <end position="21"/>
    </location>
</feature>
<evidence type="ECO:0000256" key="8">
    <source>
        <dbReference type="ARBA" id="ARBA00023004"/>
    </source>
</evidence>
<evidence type="ECO:0000256" key="7">
    <source>
        <dbReference type="ARBA" id="ARBA00023002"/>
    </source>
</evidence>
<dbReference type="SUPFAM" id="SSF50692">
    <property type="entry name" value="ADC-like"/>
    <property type="match status" value="1"/>
</dbReference>
<dbReference type="PANTHER" id="PTHR43105">
    <property type="entry name" value="RESPIRATORY NITRATE REDUCTASE"/>
    <property type="match status" value="1"/>
</dbReference>
<dbReference type="AlphaFoldDB" id="A0A1B4XXH5"/>
<feature type="domain" description="Molybdopterin dinucleotide-binding" evidence="12">
    <location>
        <begin position="655"/>
        <end position="711"/>
    </location>
</feature>
<dbReference type="Gene3D" id="3.40.50.740">
    <property type="match status" value="1"/>
</dbReference>
<dbReference type="InterPro" id="IPR006656">
    <property type="entry name" value="Mopterin_OxRdtase"/>
</dbReference>
<keyword evidence="4" id="KW-0004">4Fe-4S</keyword>
<dbReference type="GO" id="GO:0008863">
    <property type="term" value="F:formate dehydrogenase (NAD+) activity"/>
    <property type="evidence" value="ECO:0007669"/>
    <property type="project" value="InterPro"/>
</dbReference>
<evidence type="ECO:0000313" key="13">
    <source>
        <dbReference type="EMBL" id="BAV39513.1"/>
    </source>
</evidence>
<evidence type="ECO:0000259" key="12">
    <source>
        <dbReference type="Pfam" id="PF01568"/>
    </source>
</evidence>
<dbReference type="Gene3D" id="3.40.228.10">
    <property type="entry name" value="Dimethylsulfoxide Reductase, domain 2"/>
    <property type="match status" value="1"/>
</dbReference>
<dbReference type="GO" id="GO:0043546">
    <property type="term" value="F:molybdopterin cofactor binding"/>
    <property type="evidence" value="ECO:0007669"/>
    <property type="project" value="InterPro"/>
</dbReference>
<accession>A0A1B4XXH5</accession>
<evidence type="ECO:0000256" key="9">
    <source>
        <dbReference type="ARBA" id="ARBA00023014"/>
    </source>
</evidence>
<dbReference type="InterPro" id="IPR006657">
    <property type="entry name" value="MoPterin_dinucl-bd_dom"/>
</dbReference>
<feature type="compositionally biased region" description="Low complexity" evidence="10">
    <location>
        <begin position="773"/>
        <end position="788"/>
    </location>
</feature>
<keyword evidence="6" id="KW-0479">Metal-binding</keyword>
<keyword evidence="7" id="KW-0560">Oxidoreductase</keyword>
<organism evidence="13 14">
    <name type="scientific">Mycobacterium ulcerans subsp. shinshuense</name>
    <dbReference type="NCBI Taxonomy" id="1124626"/>
    <lineage>
        <taxon>Bacteria</taxon>
        <taxon>Bacillati</taxon>
        <taxon>Actinomycetota</taxon>
        <taxon>Actinomycetes</taxon>
        <taxon>Mycobacteriales</taxon>
        <taxon>Mycobacteriaceae</taxon>
        <taxon>Mycobacterium</taxon>
        <taxon>Mycobacterium ulcerans group</taxon>
    </lineage>
</organism>
<dbReference type="InterPro" id="IPR037951">
    <property type="entry name" value="MopB_CT_YdeP"/>
</dbReference>
<dbReference type="Proteomes" id="UP000218067">
    <property type="component" value="Chromosome"/>
</dbReference>
<evidence type="ECO:0000256" key="4">
    <source>
        <dbReference type="ARBA" id="ARBA00022485"/>
    </source>
</evidence>
<comment type="similarity">
    <text evidence="3">Belongs to the prokaryotic molybdopterin-containing oxidoreductase family.</text>
</comment>
<evidence type="ECO:0000256" key="10">
    <source>
        <dbReference type="SAM" id="MobiDB-lite"/>
    </source>
</evidence>
<feature type="region of interest" description="Disordered" evidence="10">
    <location>
        <begin position="773"/>
        <end position="831"/>
    </location>
</feature>
<dbReference type="InterPro" id="IPR010046">
    <property type="entry name" value="Mopterin_OxRdtse_a_bac"/>
</dbReference>
<dbReference type="GO" id="GO:0016020">
    <property type="term" value="C:membrane"/>
    <property type="evidence" value="ECO:0007669"/>
    <property type="project" value="TreeGrafter"/>
</dbReference>
<evidence type="ECO:0000256" key="6">
    <source>
        <dbReference type="ARBA" id="ARBA00022723"/>
    </source>
</evidence>
<comment type="cofactor">
    <cofactor evidence="2">
        <name>[4Fe-4S] cluster</name>
        <dbReference type="ChEBI" id="CHEBI:49883"/>
    </cofactor>
</comment>
<sequence>MAFQRSAASGDVPAEYDEDSITVTSPKREAAGVRAVLVSLQRGLEQMGAFRTAAALARLNQRNGFDCPGCAWPEEPGGRKLAEFCENGAKAVAEEATRRTVTPEFFARHSVTELLAKPEYWLSQQDRLSHPMVLRPGDDHYRPIGWDEAYRLIAEHLKALGSPDEALFYTSGRTSNEAAFCYQLLVRSFGTNNLPDCSNMCHESSGSALSESIGIGKGSVTVEDVEHADLIIIAGQNPGTNHPRMLTVLEKAKANGAKIIAINPLPEAGLIRFKDPQKMNGVVGHGVPIADEFVQIRIGGDMALFAGLGRLLLEAEERAPGTVVDQAFVDQHCAGFDEYRRRTLQIEMDTVLAATGVGAPQLERNAAMVMASQRTIICWAMGLTQHSHAVATIGEATNLLFLRGMIGKPGAGVCPVRGHSNVQGDRTMGIWEQMPEQFLAALDREFGIDSPRKHGYDTVAAIRAMRDGQAAVFMAMGGNFASATPDTAVTEAALRSCALTVQISTKLNRSHLVHGSTALILPTLGRTDRDLRDGRKQVVSVEDSMSMVHLSRGNLHPPSDQVRSEVQIVCQLARTLLGAQHPVPWERFASLYDTIRDAIASVVPGCADYNVRVRQPDGFQLPHPPRDAREFPTSTGKANFSVSPLQWVPVPPGRLILQTLRSHDQYNTTVYGLDDRYRGVKGGRRVVFMHPSDIEALGLTAGERVDLVSEYHDAGGNLQERRAKDFLVIGYSTPVGNAAAYYPETNPLVPLDHTVEKSNTPVSKAIVVRVEPASGGATTAGSAARRGSMPGVELDRQRCRSAQPGQRLPWGSAGAPGSGHALGDDPEGFGEFAAGEIGAQAVVHTGTEGLDGPRDRAADV</sequence>
<dbReference type="GO" id="GO:0030151">
    <property type="term" value="F:molybdenum ion binding"/>
    <property type="evidence" value="ECO:0007669"/>
    <property type="project" value="InterPro"/>
</dbReference>
<dbReference type="InterPro" id="IPR009010">
    <property type="entry name" value="Asp_de-COase-like_dom_sf"/>
</dbReference>
<dbReference type="EMBL" id="AP017624">
    <property type="protein sequence ID" value="BAV39513.1"/>
    <property type="molecule type" value="Genomic_DNA"/>
</dbReference>